<organism evidence="2 3">
    <name type="scientific">Xenoophorus captivus</name>
    <dbReference type="NCBI Taxonomy" id="1517983"/>
    <lineage>
        <taxon>Eukaryota</taxon>
        <taxon>Metazoa</taxon>
        <taxon>Chordata</taxon>
        <taxon>Craniata</taxon>
        <taxon>Vertebrata</taxon>
        <taxon>Euteleostomi</taxon>
        <taxon>Actinopterygii</taxon>
        <taxon>Neopterygii</taxon>
        <taxon>Teleostei</taxon>
        <taxon>Neoteleostei</taxon>
        <taxon>Acanthomorphata</taxon>
        <taxon>Ovalentaria</taxon>
        <taxon>Atherinomorphae</taxon>
        <taxon>Cyprinodontiformes</taxon>
        <taxon>Goodeidae</taxon>
        <taxon>Xenoophorus</taxon>
    </lineage>
</organism>
<keyword evidence="1" id="KW-0472">Membrane</keyword>
<sequence length="121" mass="13338">MTLSLVQLWLNTRNVTVVVQVLDASVVALSSKCSPCLLNLPRKSKNRQIPHNPLNAAVILACTPLSTILFPCTQLSIIMLAYSTLLTVALTIFGLSSLWSVLLNVCWTTVKSEVFLTLWRP</sequence>
<protein>
    <submittedName>
        <fullName evidence="2">Uncharacterized protein</fullName>
    </submittedName>
</protein>
<keyword evidence="1" id="KW-0812">Transmembrane</keyword>
<feature type="transmembrane region" description="Helical" evidence="1">
    <location>
        <begin position="54"/>
        <end position="82"/>
    </location>
</feature>
<dbReference type="Proteomes" id="UP001434883">
    <property type="component" value="Unassembled WGS sequence"/>
</dbReference>
<proteinExistence type="predicted"/>
<name>A0ABV0QPD0_9TELE</name>
<evidence type="ECO:0000313" key="2">
    <source>
        <dbReference type="EMBL" id="MEQ2197681.1"/>
    </source>
</evidence>
<evidence type="ECO:0000256" key="1">
    <source>
        <dbReference type="SAM" id="Phobius"/>
    </source>
</evidence>
<gene>
    <name evidence="2" type="ORF">XENOCAPTIV_001993</name>
</gene>
<keyword evidence="1" id="KW-1133">Transmembrane helix</keyword>
<accession>A0ABV0QPD0</accession>
<keyword evidence="3" id="KW-1185">Reference proteome</keyword>
<evidence type="ECO:0000313" key="3">
    <source>
        <dbReference type="Proteomes" id="UP001434883"/>
    </source>
</evidence>
<feature type="transmembrane region" description="Helical" evidence="1">
    <location>
        <begin position="88"/>
        <end position="110"/>
    </location>
</feature>
<comment type="caution">
    <text evidence="2">The sequence shown here is derived from an EMBL/GenBank/DDBJ whole genome shotgun (WGS) entry which is preliminary data.</text>
</comment>
<reference evidence="2 3" key="1">
    <citation type="submission" date="2021-06" db="EMBL/GenBank/DDBJ databases">
        <authorList>
            <person name="Palmer J.M."/>
        </authorList>
    </citation>
    <scope>NUCLEOTIDE SEQUENCE [LARGE SCALE GENOMIC DNA]</scope>
    <source>
        <strain evidence="2 3">XC_2019</strain>
        <tissue evidence="2">Muscle</tissue>
    </source>
</reference>
<dbReference type="EMBL" id="JAHRIN010018002">
    <property type="protein sequence ID" value="MEQ2197681.1"/>
    <property type="molecule type" value="Genomic_DNA"/>
</dbReference>